<evidence type="ECO:0000313" key="2">
    <source>
        <dbReference type="EMBL" id="KAG8192620.1"/>
    </source>
</evidence>
<accession>A0AAV6V9L4</accession>
<gene>
    <name evidence="2" type="ORF">JTE90_017185</name>
</gene>
<organism evidence="2 3">
    <name type="scientific">Oedothorax gibbosus</name>
    <dbReference type="NCBI Taxonomy" id="931172"/>
    <lineage>
        <taxon>Eukaryota</taxon>
        <taxon>Metazoa</taxon>
        <taxon>Ecdysozoa</taxon>
        <taxon>Arthropoda</taxon>
        <taxon>Chelicerata</taxon>
        <taxon>Arachnida</taxon>
        <taxon>Araneae</taxon>
        <taxon>Araneomorphae</taxon>
        <taxon>Entelegynae</taxon>
        <taxon>Araneoidea</taxon>
        <taxon>Linyphiidae</taxon>
        <taxon>Erigoninae</taxon>
        <taxon>Oedothorax</taxon>
    </lineage>
</organism>
<dbReference type="EMBL" id="JAFNEN010000137">
    <property type="protein sequence ID" value="KAG8192620.1"/>
    <property type="molecule type" value="Genomic_DNA"/>
</dbReference>
<name>A0AAV6V9L4_9ARAC</name>
<protein>
    <submittedName>
        <fullName evidence="2">Uncharacterized protein</fullName>
    </submittedName>
</protein>
<reference evidence="2 3" key="1">
    <citation type="journal article" date="2022" name="Nat. Ecol. Evol.">
        <title>A masculinizing supergene underlies an exaggerated male reproductive morph in a spider.</title>
        <authorList>
            <person name="Hendrickx F."/>
            <person name="De Corte Z."/>
            <person name="Sonet G."/>
            <person name="Van Belleghem S.M."/>
            <person name="Kostlbacher S."/>
            <person name="Vangestel C."/>
        </authorList>
    </citation>
    <scope>NUCLEOTIDE SEQUENCE [LARGE SCALE GENOMIC DNA]</scope>
    <source>
        <strain evidence="2">W744_W776</strain>
    </source>
</reference>
<dbReference type="AlphaFoldDB" id="A0AAV6V9L4"/>
<dbReference type="Proteomes" id="UP000827092">
    <property type="component" value="Unassembled WGS sequence"/>
</dbReference>
<keyword evidence="3" id="KW-1185">Reference proteome</keyword>
<proteinExistence type="predicted"/>
<feature type="region of interest" description="Disordered" evidence="1">
    <location>
        <begin position="45"/>
        <end position="81"/>
    </location>
</feature>
<sequence>MICQARKPRTPTLNHWWKVAEKGEGRGEGVYKSSTNTRRNQEIVQENIYGDFSPKSPAVFSEANRYRRNSPRPFKMPTENQ</sequence>
<evidence type="ECO:0000256" key="1">
    <source>
        <dbReference type="SAM" id="MobiDB-lite"/>
    </source>
</evidence>
<evidence type="ECO:0000313" key="3">
    <source>
        <dbReference type="Proteomes" id="UP000827092"/>
    </source>
</evidence>
<comment type="caution">
    <text evidence="2">The sequence shown here is derived from an EMBL/GenBank/DDBJ whole genome shotgun (WGS) entry which is preliminary data.</text>
</comment>